<feature type="transmembrane region" description="Helical" evidence="9">
    <location>
        <begin position="7"/>
        <end position="24"/>
    </location>
</feature>
<gene>
    <name evidence="11" type="ORF">QNH46_08675</name>
</gene>
<dbReference type="GO" id="GO:0046983">
    <property type="term" value="F:protein dimerization activity"/>
    <property type="evidence" value="ECO:0007669"/>
    <property type="project" value="InterPro"/>
</dbReference>
<dbReference type="Gene3D" id="1.20.5.1930">
    <property type="match status" value="1"/>
</dbReference>
<evidence type="ECO:0000256" key="2">
    <source>
        <dbReference type="ARBA" id="ARBA00012438"/>
    </source>
</evidence>
<comment type="catalytic activity">
    <reaction evidence="1">
        <text>ATP + protein L-histidine = ADP + protein N-phospho-L-histidine.</text>
        <dbReference type="EC" id="2.7.13.3"/>
    </reaction>
</comment>
<name>A0AA95I6M8_9BACL</name>
<accession>A0AA95I6M8</accession>
<keyword evidence="7" id="KW-0067">ATP-binding</keyword>
<dbReference type="Proteomes" id="UP001177943">
    <property type="component" value="Chromosome"/>
</dbReference>
<organism evidence="11 12">
    <name type="scientific">Paenibacillus woosongensis</name>
    <dbReference type="NCBI Taxonomy" id="307580"/>
    <lineage>
        <taxon>Bacteria</taxon>
        <taxon>Bacillati</taxon>
        <taxon>Bacillota</taxon>
        <taxon>Bacilli</taxon>
        <taxon>Bacillales</taxon>
        <taxon>Paenibacillaceae</taxon>
        <taxon>Paenibacillus</taxon>
    </lineage>
</organism>
<keyword evidence="8" id="KW-0902">Two-component regulatory system</keyword>
<evidence type="ECO:0000256" key="1">
    <source>
        <dbReference type="ARBA" id="ARBA00000085"/>
    </source>
</evidence>
<evidence type="ECO:0000313" key="12">
    <source>
        <dbReference type="Proteomes" id="UP001177943"/>
    </source>
</evidence>
<evidence type="ECO:0000256" key="9">
    <source>
        <dbReference type="SAM" id="Phobius"/>
    </source>
</evidence>
<evidence type="ECO:0000256" key="3">
    <source>
        <dbReference type="ARBA" id="ARBA00022553"/>
    </source>
</evidence>
<keyword evidence="9" id="KW-0812">Transmembrane</keyword>
<dbReference type="InterPro" id="IPR036890">
    <property type="entry name" value="HATPase_C_sf"/>
</dbReference>
<dbReference type="GO" id="GO:0016020">
    <property type="term" value="C:membrane"/>
    <property type="evidence" value="ECO:0007669"/>
    <property type="project" value="InterPro"/>
</dbReference>
<evidence type="ECO:0000256" key="7">
    <source>
        <dbReference type="ARBA" id="ARBA00022840"/>
    </source>
</evidence>
<keyword evidence="5" id="KW-0547">Nucleotide-binding</keyword>
<reference evidence="11" key="1">
    <citation type="submission" date="2023-05" db="EMBL/GenBank/DDBJ databases">
        <title>Comparative genomics of Bacillaceae isolates and their secondary metabolite potential.</title>
        <authorList>
            <person name="Song L."/>
            <person name="Nielsen L.J."/>
            <person name="Mohite O."/>
            <person name="Xu X."/>
            <person name="Weber T."/>
            <person name="Kovacs A.T."/>
        </authorList>
    </citation>
    <scope>NUCLEOTIDE SEQUENCE</scope>
    <source>
        <strain evidence="11">B2_4</strain>
    </source>
</reference>
<dbReference type="GO" id="GO:0005524">
    <property type="term" value="F:ATP binding"/>
    <property type="evidence" value="ECO:0007669"/>
    <property type="project" value="UniProtKB-KW"/>
</dbReference>
<dbReference type="EMBL" id="CP126084">
    <property type="protein sequence ID" value="WHX50700.1"/>
    <property type="molecule type" value="Genomic_DNA"/>
</dbReference>
<sequence length="286" mass="33164">MTYKQIKWMILFIPTITVGIWEYVRHQFLLPYISMDLGNWLTPVLVYLVSVTLLNRLFHMLERIQQELQTERTANAALEAREHLAKELHDGIAQSVFLLSVKVDRLEFTSDQAKYDKDIFQIRKTVHEVNRYVRQAIANLRYAATEETMVLQKETLSEKVKQIAEEVLVPIEVEWSIPDELLTPKEKVELLASIREAVVNIQKHAQATKGWIKGELAVNRVGWNAQIIDNGIGFKGDLNQLGDSYGLLIMQERAKEMNWEFRIFSENGYSVVELRHLEANMDRQPG</sequence>
<evidence type="ECO:0000256" key="5">
    <source>
        <dbReference type="ARBA" id="ARBA00022741"/>
    </source>
</evidence>
<dbReference type="KEGG" id="pwn:QNH46_08675"/>
<dbReference type="AlphaFoldDB" id="A0AA95I6M8"/>
<evidence type="ECO:0000313" key="11">
    <source>
        <dbReference type="EMBL" id="WHX50700.1"/>
    </source>
</evidence>
<evidence type="ECO:0000256" key="4">
    <source>
        <dbReference type="ARBA" id="ARBA00022679"/>
    </source>
</evidence>
<feature type="transmembrane region" description="Helical" evidence="9">
    <location>
        <begin position="40"/>
        <end position="58"/>
    </location>
</feature>
<dbReference type="EC" id="2.7.13.3" evidence="2"/>
<dbReference type="InterPro" id="IPR011712">
    <property type="entry name" value="Sig_transdc_His_kin_sub3_dim/P"/>
</dbReference>
<dbReference type="PANTHER" id="PTHR24421:SF10">
    <property type="entry name" value="NITRATE_NITRITE SENSOR PROTEIN NARQ"/>
    <property type="match status" value="1"/>
</dbReference>
<feature type="domain" description="Signal transduction histidine kinase subgroup 3 dimerisation and phosphoacceptor" evidence="10">
    <location>
        <begin position="81"/>
        <end position="141"/>
    </location>
</feature>
<keyword evidence="9" id="KW-1133">Transmembrane helix</keyword>
<dbReference type="InterPro" id="IPR050482">
    <property type="entry name" value="Sensor_HK_TwoCompSys"/>
</dbReference>
<dbReference type="PANTHER" id="PTHR24421">
    <property type="entry name" value="NITRATE/NITRITE SENSOR PROTEIN NARX-RELATED"/>
    <property type="match status" value="1"/>
</dbReference>
<dbReference type="RefSeq" id="WP_283927744.1">
    <property type="nucleotide sequence ID" value="NZ_CP126084.1"/>
</dbReference>
<dbReference type="SUPFAM" id="SSF55874">
    <property type="entry name" value="ATPase domain of HSP90 chaperone/DNA topoisomerase II/histidine kinase"/>
    <property type="match status" value="1"/>
</dbReference>
<evidence type="ECO:0000256" key="6">
    <source>
        <dbReference type="ARBA" id="ARBA00022777"/>
    </source>
</evidence>
<protein>
    <recommendedName>
        <fullName evidence="2">histidine kinase</fullName>
        <ecNumber evidence="2">2.7.13.3</ecNumber>
    </recommendedName>
</protein>
<dbReference type="Gene3D" id="3.30.565.10">
    <property type="entry name" value="Histidine kinase-like ATPase, C-terminal domain"/>
    <property type="match status" value="1"/>
</dbReference>
<dbReference type="CDD" id="cd16917">
    <property type="entry name" value="HATPase_UhpB-NarQ-NarX-like"/>
    <property type="match status" value="1"/>
</dbReference>
<keyword evidence="4" id="KW-0808">Transferase</keyword>
<evidence type="ECO:0000256" key="8">
    <source>
        <dbReference type="ARBA" id="ARBA00023012"/>
    </source>
</evidence>
<dbReference type="GO" id="GO:0000155">
    <property type="term" value="F:phosphorelay sensor kinase activity"/>
    <property type="evidence" value="ECO:0007669"/>
    <property type="project" value="InterPro"/>
</dbReference>
<keyword evidence="6 11" id="KW-0418">Kinase</keyword>
<keyword evidence="9" id="KW-0472">Membrane</keyword>
<keyword evidence="3" id="KW-0597">Phosphoprotein</keyword>
<proteinExistence type="predicted"/>
<dbReference type="Pfam" id="PF07730">
    <property type="entry name" value="HisKA_3"/>
    <property type="match status" value="1"/>
</dbReference>
<evidence type="ECO:0000259" key="10">
    <source>
        <dbReference type="Pfam" id="PF07730"/>
    </source>
</evidence>